<sequence length="392" mass="42550">MTGLQGKGAFVAGSDKPERSTVRVGFMPLTDCASLVMASVLGLDEKYGIRIVLSREQSWSGMRDRLVRGELDCAQLLYAMVYAVELGVGTAQKSMALLMNLNQNGQAITLSRALAARGAVDGAGLAALMANEARRFTFAHTFPTGNHAMWLYYWLAAAGIDPMTACHVATVPPNQMAANLAAGHMDGFCAGEPWGERAVREGVGVTVATSQQVWPDHPGKALAACADFAQHHPNTCRALVSAVLEAGRWIDASAANREAASEAIASPAFVNVPRELIRERMLGCYNDGLGHRWHDPHRLRFYGDGAATFPYLSDAMWFMTQHRRWGLLAYDPDYRAVAERVNRLDLYREAAAATNTPLPSTVTRSSRLIDGRTWNGRDPALYAASFVAPSHA</sequence>
<evidence type="ECO:0000256" key="5">
    <source>
        <dbReference type="ARBA" id="ARBA00022729"/>
    </source>
</evidence>
<keyword evidence="8" id="KW-1185">Reference proteome</keyword>
<evidence type="ECO:0000256" key="6">
    <source>
        <dbReference type="ARBA" id="ARBA00023136"/>
    </source>
</evidence>
<dbReference type="Proteomes" id="UP001206126">
    <property type="component" value="Unassembled WGS sequence"/>
</dbReference>
<dbReference type="EMBL" id="JANUHB010000005">
    <property type="protein sequence ID" value="MCS0810186.1"/>
    <property type="molecule type" value="Genomic_DNA"/>
</dbReference>
<evidence type="ECO:0000256" key="1">
    <source>
        <dbReference type="ARBA" id="ARBA00004308"/>
    </source>
</evidence>
<dbReference type="InterPro" id="IPR044527">
    <property type="entry name" value="NrtA/CpmA_ABC-bd_dom"/>
</dbReference>
<proteinExistence type="predicted"/>
<dbReference type="Pfam" id="PF13379">
    <property type="entry name" value="NMT1_2"/>
    <property type="match status" value="1"/>
</dbReference>
<comment type="subcellular location">
    <subcellularLocation>
        <location evidence="1">Endomembrane system</location>
    </subcellularLocation>
</comment>
<keyword evidence="6" id="KW-0472">Membrane</keyword>
<evidence type="ECO:0000256" key="2">
    <source>
        <dbReference type="ARBA" id="ARBA00022448"/>
    </source>
</evidence>
<keyword evidence="4" id="KW-0997">Cell inner membrane</keyword>
<organism evidence="7 8">
    <name type="scientific">Massilia agilis</name>
    <dbReference type="NCBI Taxonomy" id="1811226"/>
    <lineage>
        <taxon>Bacteria</taxon>
        <taxon>Pseudomonadati</taxon>
        <taxon>Pseudomonadota</taxon>
        <taxon>Betaproteobacteria</taxon>
        <taxon>Burkholderiales</taxon>
        <taxon>Oxalobacteraceae</taxon>
        <taxon>Telluria group</taxon>
        <taxon>Massilia</taxon>
    </lineage>
</organism>
<reference evidence="7 8" key="1">
    <citation type="submission" date="2022-08" db="EMBL/GenBank/DDBJ databases">
        <title>Reclassification of Massilia species as members of the genera Telluria, Duganella, Pseudoduganella, Mokoshia gen. nov. and Zemynaea gen. nov. using orthogonal and non-orthogonal genome-based approaches.</title>
        <authorList>
            <person name="Bowman J.P."/>
        </authorList>
    </citation>
    <scope>NUCLEOTIDE SEQUENCE [LARGE SCALE GENOMIC DNA]</scope>
    <source>
        <strain evidence="7 8">JCM 31605</strain>
    </source>
</reference>
<dbReference type="RefSeq" id="WP_258824010.1">
    <property type="nucleotide sequence ID" value="NZ_JANUHB010000005.1"/>
</dbReference>
<keyword evidence="2" id="KW-0813">Transport</keyword>
<dbReference type="SUPFAM" id="SSF53850">
    <property type="entry name" value="Periplasmic binding protein-like II"/>
    <property type="match status" value="1"/>
</dbReference>
<evidence type="ECO:0000313" key="8">
    <source>
        <dbReference type="Proteomes" id="UP001206126"/>
    </source>
</evidence>
<dbReference type="PANTHER" id="PTHR30024">
    <property type="entry name" value="ALIPHATIC SULFONATES-BINDING PROTEIN-RELATED"/>
    <property type="match status" value="1"/>
</dbReference>
<dbReference type="CDD" id="cd13553">
    <property type="entry name" value="PBP2_NrtA_CpmA_like"/>
    <property type="match status" value="1"/>
</dbReference>
<dbReference type="Gene3D" id="3.40.190.10">
    <property type="entry name" value="Periplasmic binding protein-like II"/>
    <property type="match status" value="2"/>
</dbReference>
<keyword evidence="5" id="KW-0732">Signal</keyword>
<comment type="caution">
    <text evidence="7">The sequence shown here is derived from an EMBL/GenBank/DDBJ whole genome shotgun (WGS) entry which is preliminary data.</text>
</comment>
<evidence type="ECO:0000256" key="3">
    <source>
        <dbReference type="ARBA" id="ARBA00022475"/>
    </source>
</evidence>
<evidence type="ECO:0000256" key="4">
    <source>
        <dbReference type="ARBA" id="ARBA00022519"/>
    </source>
</evidence>
<accession>A0ABT2DIA3</accession>
<name>A0ABT2DIA3_9BURK</name>
<protein>
    <submittedName>
        <fullName evidence="7">ABC transporter substrate-binding protein</fullName>
    </submittedName>
</protein>
<gene>
    <name evidence="7" type="ORF">NX774_19870</name>
</gene>
<dbReference type="PANTHER" id="PTHR30024:SF7">
    <property type="entry name" value="NITRATE_NITRITE BINDING PROTEIN NRTA"/>
    <property type="match status" value="1"/>
</dbReference>
<keyword evidence="3" id="KW-1003">Cell membrane</keyword>
<evidence type="ECO:0000313" key="7">
    <source>
        <dbReference type="EMBL" id="MCS0810186.1"/>
    </source>
</evidence>